<name>A0ABU8J7X2_9GAMM</name>
<protein>
    <submittedName>
        <fullName evidence="8">Proton-conducting transporter membrane subunit</fullName>
    </submittedName>
</protein>
<keyword evidence="9" id="KW-1185">Reference proteome</keyword>
<evidence type="ECO:0000256" key="2">
    <source>
        <dbReference type="ARBA" id="ARBA00022692"/>
    </source>
</evidence>
<feature type="transmembrane region" description="Helical" evidence="6">
    <location>
        <begin position="212"/>
        <end position="240"/>
    </location>
</feature>
<evidence type="ECO:0000256" key="4">
    <source>
        <dbReference type="ARBA" id="ARBA00023136"/>
    </source>
</evidence>
<feature type="transmembrane region" description="Helical" evidence="6">
    <location>
        <begin position="97"/>
        <end position="127"/>
    </location>
</feature>
<evidence type="ECO:0000256" key="1">
    <source>
        <dbReference type="ARBA" id="ARBA00004127"/>
    </source>
</evidence>
<dbReference type="InterPro" id="IPR003945">
    <property type="entry name" value="NU5C-like"/>
</dbReference>
<feature type="transmembrane region" description="Helical" evidence="6">
    <location>
        <begin position="380"/>
        <end position="401"/>
    </location>
</feature>
<dbReference type="Pfam" id="PF00361">
    <property type="entry name" value="Proton_antipo_M"/>
    <property type="match status" value="1"/>
</dbReference>
<evidence type="ECO:0000313" key="9">
    <source>
        <dbReference type="Proteomes" id="UP001381174"/>
    </source>
</evidence>
<dbReference type="Proteomes" id="UP001381174">
    <property type="component" value="Unassembled WGS sequence"/>
</dbReference>
<feature type="transmembrane region" description="Helical" evidence="6">
    <location>
        <begin position="25"/>
        <end position="44"/>
    </location>
</feature>
<dbReference type="PANTHER" id="PTHR42829">
    <property type="entry name" value="NADH-UBIQUINONE OXIDOREDUCTASE CHAIN 5"/>
    <property type="match status" value="1"/>
</dbReference>
<dbReference type="EMBL" id="JBBBNY010000001">
    <property type="protein sequence ID" value="MEI7035623.1"/>
    <property type="molecule type" value="Genomic_DNA"/>
</dbReference>
<feature type="transmembrane region" description="Helical" evidence="6">
    <location>
        <begin position="422"/>
        <end position="442"/>
    </location>
</feature>
<evidence type="ECO:0000313" key="8">
    <source>
        <dbReference type="EMBL" id="MEI7035623.1"/>
    </source>
</evidence>
<feature type="transmembrane region" description="Helical" evidence="6">
    <location>
        <begin position="462"/>
        <end position="483"/>
    </location>
</feature>
<evidence type="ECO:0000256" key="5">
    <source>
        <dbReference type="RuleBase" id="RU000320"/>
    </source>
</evidence>
<feature type="transmembrane region" description="Helical" evidence="6">
    <location>
        <begin position="346"/>
        <end position="368"/>
    </location>
</feature>
<keyword evidence="3 6" id="KW-1133">Transmembrane helix</keyword>
<dbReference type="InterPro" id="IPR001750">
    <property type="entry name" value="ND/Mrp_TM"/>
</dbReference>
<gene>
    <name evidence="8" type="ORF">WAT24_02490</name>
</gene>
<feature type="transmembrane region" description="Helical" evidence="6">
    <location>
        <begin position="148"/>
        <end position="170"/>
    </location>
</feature>
<dbReference type="PANTHER" id="PTHR42829:SF2">
    <property type="entry name" value="NADH-UBIQUINONE OXIDOREDUCTASE CHAIN 5"/>
    <property type="match status" value="1"/>
</dbReference>
<feature type="domain" description="NADH:quinone oxidoreductase/Mrp antiporter transmembrane" evidence="7">
    <location>
        <begin position="114"/>
        <end position="391"/>
    </location>
</feature>
<dbReference type="Gene3D" id="1.20.5.2700">
    <property type="match status" value="1"/>
</dbReference>
<feature type="transmembrane region" description="Helical" evidence="6">
    <location>
        <begin position="56"/>
        <end position="85"/>
    </location>
</feature>
<proteinExistence type="predicted"/>
<dbReference type="PRINTS" id="PR01434">
    <property type="entry name" value="NADHDHGNASE5"/>
</dbReference>
<dbReference type="RefSeq" id="WP_336806237.1">
    <property type="nucleotide sequence ID" value="NZ_JBBBNY010000001.1"/>
</dbReference>
<feature type="transmembrane region" description="Helical" evidence="6">
    <location>
        <begin position="182"/>
        <end position="200"/>
    </location>
</feature>
<feature type="transmembrane region" description="Helical" evidence="6">
    <location>
        <begin position="612"/>
        <end position="630"/>
    </location>
</feature>
<keyword evidence="4 6" id="KW-0472">Membrane</keyword>
<evidence type="ECO:0000256" key="6">
    <source>
        <dbReference type="SAM" id="Phobius"/>
    </source>
</evidence>
<sequence length="631" mass="64911">MLALLPMLAGAALFAAGSERRGWLALVAGATMAAMVLLVTFAAAGSWQGKLLWSPLLVLHVALTPLSAAVALLVPAVALPVLAYAAFHEERPGLRRLLALLLLFVGAMELLVIAADLLTLLIGWELVGACSWALIAHQWRDASRPASGLYAFVMTRLGDLGMFLAAMAAFAGSGSFAYADLAQLHGLPLALLTFGLLLSAASKSGQLPFSPWLFRAMAGPTSVSALLHAATMVAAGAYLLARLQPELSRVAWFGPATIAIGLTTALAGGAVAIVQSHAKKLLAASTSAHFGLMFIAVGAGYPAVAVAHLVAHACFKAPLFLAAGIAGQRIDGYTLARMRLGRTLPWVATMNGVAALALAGVPPLGAAWTKEAIAAAGGQISPWLAAAVLLAGGLSAVYAARFQGLAFGFGARPVQAEPPHRIERMAIGLLALVTLVLSLLWLPRIRAALGELLGVAWPASDALALAASLLLAALGLATGYLLVRRHPMLGQAGAPAAVADWCNLPTLLRVSVSMPVLLLASAAARADDALIDAAPRAVAWLGRRTATRIARDDDAVVDRGVRATETFTTALAVFGRRLGERIADGLPEGAAALVGLGGLDARRLQTGLSQHYVAMLAIGGALLTVILLLGS</sequence>
<comment type="caution">
    <text evidence="8">The sequence shown here is derived from an EMBL/GenBank/DDBJ whole genome shotgun (WGS) entry which is preliminary data.</text>
</comment>
<comment type="subcellular location">
    <subcellularLocation>
        <location evidence="1">Endomembrane system</location>
        <topology evidence="1">Multi-pass membrane protein</topology>
    </subcellularLocation>
    <subcellularLocation>
        <location evidence="5">Membrane</location>
        <topology evidence="5">Multi-pass membrane protein</topology>
    </subcellularLocation>
</comment>
<accession>A0ABU8J7X2</accession>
<evidence type="ECO:0000259" key="7">
    <source>
        <dbReference type="Pfam" id="PF00361"/>
    </source>
</evidence>
<reference evidence="8 9" key="1">
    <citation type="journal article" date="2014" name="Int. J. Syst. Evol. Microbiol.">
        <title>Fulvimonas yonginensis sp. nov., isolated from greenhouse soil, and emended description of the genus Fulvimonas.</title>
        <authorList>
            <person name="Ahn J.H."/>
            <person name="Kim S.J."/>
            <person name="Weon H.Y."/>
            <person name="Hong S.B."/>
            <person name="Seok S.J."/>
            <person name="Kwon S.W."/>
        </authorList>
    </citation>
    <scope>NUCLEOTIDE SEQUENCE [LARGE SCALE GENOMIC DNA]</scope>
    <source>
        <strain evidence="8 9">KACC 16952</strain>
    </source>
</reference>
<feature type="transmembrane region" description="Helical" evidence="6">
    <location>
        <begin position="252"/>
        <end position="274"/>
    </location>
</feature>
<keyword evidence="2 5" id="KW-0812">Transmembrane</keyword>
<evidence type="ECO:0000256" key="3">
    <source>
        <dbReference type="ARBA" id="ARBA00022989"/>
    </source>
</evidence>
<organism evidence="8 9">
    <name type="scientific">Fulvimonas yonginensis</name>
    <dbReference type="NCBI Taxonomy" id="1495200"/>
    <lineage>
        <taxon>Bacteria</taxon>
        <taxon>Pseudomonadati</taxon>
        <taxon>Pseudomonadota</taxon>
        <taxon>Gammaproteobacteria</taxon>
        <taxon>Lysobacterales</taxon>
        <taxon>Rhodanobacteraceae</taxon>
        <taxon>Fulvimonas</taxon>
    </lineage>
</organism>